<evidence type="ECO:0000313" key="4">
    <source>
        <dbReference type="Proteomes" id="UP000195602"/>
    </source>
</evidence>
<sequence>MVSFPFKKKRTPGAAETANPPSSGPRGADASTAGNVVIPRINTSMTESTSGSTSAPVSPVSKRSASDLPRPPPNSAVRHSRVLSSASVGAGLDAIFSPSQSLRQRQRDIIHDLSPELVPVVNLITAQRLREYMAGPVTVVVPGSAQGIRADASLVGTELSLTPPGGRPRYLNVQDCSIIPTTARQGQCDLVILQDFESKQATLRCDDDADAFMWLAALHLAKYETSALNEAFTGVMLSLKGPDLSDVDTLLSPRKRFPRFEWCNMRLPQVSSKWVKVYVAVTPGDSKRKGRVEVYTSDKMTKRSLVLYVNDADALYNVYPEDYKMIDFNSIMKLEGEVFVSKSHEHLFHHHDSGPDSPKSSKVRTRVGSSSSLASMTHNPPPPLSTLPNRSRSSSVNSTSSFFVNAPSPDPEASPSLTPRSPPSSAHFFKKQTANNFVTTNYLYLMPLPHPGVSAIEIMIRNFIHWVDTFKLYGRPEHLSSDKTDPESMLFGLPRLPCYGYLSMDDAYNVVEANFDSARYNSWGSREWKKCFKDLIRCKQMDSEYQGVGRIGDLFNSVDGDSTEENSFAEEYPSPRITLPKMAPRVASPISSKLRFSSTRDDTFDTLGALSFSDPEIGLNDGQYLGKPLDDKNSTSRPRSMELPPPSQMVRDDTIHSLEPIPDMPTPLDDPAGVNYFGFVDEKLRATPVDSFSVG</sequence>
<feature type="compositionally biased region" description="Basic residues" evidence="1">
    <location>
        <begin position="1"/>
        <end position="11"/>
    </location>
</feature>
<feature type="region of interest" description="Disordered" evidence="1">
    <location>
        <begin position="621"/>
        <end position="651"/>
    </location>
</feature>
<dbReference type="InterPro" id="IPR058155">
    <property type="entry name" value="Skg3/CAF120-like_PH"/>
</dbReference>
<protein>
    <recommendedName>
        <fullName evidence="2">Skg3/CAF120-like PH-like domain-containing protein</fullName>
    </recommendedName>
</protein>
<feature type="compositionally biased region" description="Low complexity" evidence="1">
    <location>
        <begin position="389"/>
        <end position="404"/>
    </location>
</feature>
<proteinExistence type="predicted"/>
<feature type="region of interest" description="Disordered" evidence="1">
    <location>
        <begin position="348"/>
        <end position="425"/>
    </location>
</feature>
<reference evidence="3 4" key="1">
    <citation type="submission" date="2017-04" db="EMBL/GenBank/DDBJ databases">
        <title>Draft genome of the yeast Clavispora lusitaniae type strain CBS 6936.</title>
        <authorList>
            <person name="Durrens P."/>
            <person name="Klopp C."/>
            <person name="Biteau N."/>
            <person name="Fitton-Ouhabi V."/>
            <person name="Dementhon K."/>
            <person name="Accoceberry I."/>
            <person name="Sherman D.J."/>
            <person name="Noel T."/>
        </authorList>
    </citation>
    <scope>NUCLEOTIDE SEQUENCE [LARGE SCALE GENOMIC DNA]</scope>
    <source>
        <strain evidence="3 4">CBS 6936</strain>
    </source>
</reference>
<feature type="domain" description="Skg3/CAF120-like PH-like" evidence="2">
    <location>
        <begin position="245"/>
        <end position="345"/>
    </location>
</feature>
<dbReference type="KEGG" id="clus:A9F13_10g02398"/>
<feature type="compositionally biased region" description="Low complexity" evidence="1">
    <location>
        <begin position="43"/>
        <end position="54"/>
    </location>
</feature>
<feature type="region of interest" description="Disordered" evidence="1">
    <location>
        <begin position="1"/>
        <end position="80"/>
    </location>
</feature>
<organism evidence="3 4">
    <name type="scientific">Clavispora lusitaniae</name>
    <name type="common">Candida lusitaniae</name>
    <dbReference type="NCBI Taxonomy" id="36911"/>
    <lineage>
        <taxon>Eukaryota</taxon>
        <taxon>Fungi</taxon>
        <taxon>Dikarya</taxon>
        <taxon>Ascomycota</taxon>
        <taxon>Saccharomycotina</taxon>
        <taxon>Pichiomycetes</taxon>
        <taxon>Metschnikowiaceae</taxon>
        <taxon>Clavispora</taxon>
    </lineage>
</organism>
<dbReference type="Proteomes" id="UP000195602">
    <property type="component" value="Unassembled WGS sequence"/>
</dbReference>
<dbReference type="Pfam" id="PF25381">
    <property type="entry name" value="PH_26"/>
    <property type="match status" value="2"/>
</dbReference>
<evidence type="ECO:0000256" key="1">
    <source>
        <dbReference type="SAM" id="MobiDB-lite"/>
    </source>
</evidence>
<feature type="compositionally biased region" description="Polar residues" evidence="1">
    <location>
        <begin position="367"/>
        <end position="378"/>
    </location>
</feature>
<gene>
    <name evidence="3" type="ORF">A9F13_10g02398</name>
</gene>
<comment type="caution">
    <text evidence="3">The sequence shown here is derived from an EMBL/GenBank/DDBJ whole genome shotgun (WGS) entry which is preliminary data.</text>
</comment>
<name>A0AA91PZK6_CLALS</name>
<evidence type="ECO:0000313" key="3">
    <source>
        <dbReference type="EMBL" id="OVF08082.1"/>
    </source>
</evidence>
<feature type="compositionally biased region" description="Low complexity" evidence="1">
    <location>
        <begin position="414"/>
        <end position="425"/>
    </location>
</feature>
<dbReference type="AlphaFoldDB" id="A0AA91PZK6"/>
<evidence type="ECO:0000259" key="2">
    <source>
        <dbReference type="Pfam" id="PF25381"/>
    </source>
</evidence>
<accession>A0AA91PZK6</accession>
<dbReference type="EMBL" id="LYUB02000010">
    <property type="protein sequence ID" value="OVF08082.1"/>
    <property type="molecule type" value="Genomic_DNA"/>
</dbReference>
<feature type="domain" description="Skg3/CAF120-like PH-like" evidence="2">
    <location>
        <begin position="438"/>
        <end position="491"/>
    </location>
</feature>